<dbReference type="PANTHER" id="PTHR11361:SF122">
    <property type="entry name" value="DNA MISMATCH REPAIR PROTEIN MSH3"/>
    <property type="match status" value="1"/>
</dbReference>
<dbReference type="PROSITE" id="PS00486">
    <property type="entry name" value="DNA_MISMATCH_REPAIR_2"/>
    <property type="match status" value="1"/>
</dbReference>
<dbReference type="InterPro" id="IPR027417">
    <property type="entry name" value="P-loop_NTPase"/>
</dbReference>
<evidence type="ECO:0000256" key="2">
    <source>
        <dbReference type="ARBA" id="ARBA00007094"/>
    </source>
</evidence>
<keyword evidence="9" id="KW-0539">Nucleus</keyword>
<keyword evidence="6" id="KW-0067">ATP-binding</keyword>
<dbReference type="Pfam" id="PF05188">
    <property type="entry name" value="MutS_II"/>
    <property type="match status" value="1"/>
</dbReference>
<dbReference type="Pfam" id="PF05192">
    <property type="entry name" value="MutS_III"/>
    <property type="match status" value="1"/>
</dbReference>
<dbReference type="InterPro" id="IPR045076">
    <property type="entry name" value="MutS"/>
</dbReference>
<protein>
    <recommendedName>
        <fullName evidence="3 10">DNA mismatch repair protein MSH3</fullName>
    </recommendedName>
    <alternativeName>
        <fullName evidence="3 10">DNA mismatch repair protein MSH3</fullName>
    </alternativeName>
</protein>
<dbReference type="Gene3D" id="3.40.50.300">
    <property type="entry name" value="P-loop containing nucleotide triphosphate hydrolases"/>
    <property type="match status" value="1"/>
</dbReference>
<dbReference type="InterPro" id="IPR007861">
    <property type="entry name" value="DNA_mismatch_repair_MutS_clamp"/>
</dbReference>
<keyword evidence="12" id="KW-1133">Transmembrane helix</keyword>
<dbReference type="GO" id="GO:0005524">
    <property type="term" value="F:ATP binding"/>
    <property type="evidence" value="ECO:0007669"/>
    <property type="project" value="UniProtKB-KW"/>
</dbReference>
<evidence type="ECO:0000256" key="8">
    <source>
        <dbReference type="ARBA" id="ARBA00023204"/>
    </source>
</evidence>
<keyword evidence="5 11" id="KW-0227">DNA damage</keyword>
<evidence type="ECO:0000256" key="4">
    <source>
        <dbReference type="ARBA" id="ARBA00022741"/>
    </source>
</evidence>
<keyword evidence="4 11" id="KW-0547">Nucleotide-binding</keyword>
<keyword evidence="12" id="KW-0472">Membrane</keyword>
<evidence type="ECO:0000313" key="14">
    <source>
        <dbReference type="Ensembl" id="ENSOKIP00005005806.1"/>
    </source>
</evidence>
<dbReference type="SUPFAM" id="SSF52540">
    <property type="entry name" value="P-loop containing nucleoside triphosphate hydrolases"/>
    <property type="match status" value="1"/>
</dbReference>
<dbReference type="FunFam" id="1.10.1420.10:FF:000004">
    <property type="entry name" value="DNA mismatch repair protein Msh3"/>
    <property type="match status" value="1"/>
</dbReference>
<dbReference type="GO" id="GO:0006298">
    <property type="term" value="P:mismatch repair"/>
    <property type="evidence" value="ECO:0007669"/>
    <property type="project" value="InterPro"/>
</dbReference>
<dbReference type="Pfam" id="PF05190">
    <property type="entry name" value="MutS_IV"/>
    <property type="match status" value="1"/>
</dbReference>
<dbReference type="PIRSF" id="PIRSF037677">
    <property type="entry name" value="DNA_mis_repair_Msh6"/>
    <property type="match status" value="1"/>
</dbReference>
<accession>A0A8C7CGV3</accession>
<keyword evidence="7 11" id="KW-0238">DNA-binding</keyword>
<dbReference type="SMART" id="SM00534">
    <property type="entry name" value="MUTSac"/>
    <property type="match status" value="1"/>
</dbReference>
<dbReference type="InterPro" id="IPR036678">
    <property type="entry name" value="MutS_con_dom_sf"/>
</dbReference>
<dbReference type="Pfam" id="PF01624">
    <property type="entry name" value="MutS_I"/>
    <property type="match status" value="1"/>
</dbReference>
<dbReference type="InterPro" id="IPR000432">
    <property type="entry name" value="DNA_mismatch_repair_MutS_C"/>
</dbReference>
<dbReference type="GO" id="GO:0005634">
    <property type="term" value="C:nucleus"/>
    <property type="evidence" value="ECO:0007669"/>
    <property type="project" value="UniProtKB-SubCell"/>
</dbReference>
<evidence type="ECO:0000256" key="10">
    <source>
        <dbReference type="ARBA" id="ARBA00073774"/>
    </source>
</evidence>
<comment type="similarity">
    <text evidence="2">Belongs to the DNA mismatch repair MutS family. MSH3 subfamily.</text>
</comment>
<dbReference type="GO" id="GO:0006312">
    <property type="term" value="P:mitotic recombination"/>
    <property type="evidence" value="ECO:0007669"/>
    <property type="project" value="TreeGrafter"/>
</dbReference>
<dbReference type="InterPro" id="IPR017261">
    <property type="entry name" value="DNA_mismatch_repair_MutS/MSH"/>
</dbReference>
<dbReference type="Gene3D" id="3.30.420.110">
    <property type="entry name" value="MutS, connector domain"/>
    <property type="match status" value="1"/>
</dbReference>
<evidence type="ECO:0000256" key="3">
    <source>
        <dbReference type="ARBA" id="ARBA00022151"/>
    </source>
</evidence>
<proteinExistence type="inferred from homology"/>
<dbReference type="SUPFAM" id="SSF48334">
    <property type="entry name" value="DNA repair protein MutS, domain III"/>
    <property type="match status" value="1"/>
</dbReference>
<dbReference type="InterPro" id="IPR007696">
    <property type="entry name" value="DNA_mismatch_repair_MutS_core"/>
</dbReference>
<dbReference type="InterPro" id="IPR007860">
    <property type="entry name" value="DNA_mmatch_repair_MutS_con_dom"/>
</dbReference>
<evidence type="ECO:0000256" key="6">
    <source>
        <dbReference type="ARBA" id="ARBA00022840"/>
    </source>
</evidence>
<dbReference type="GO" id="GO:0030983">
    <property type="term" value="F:mismatched DNA binding"/>
    <property type="evidence" value="ECO:0007669"/>
    <property type="project" value="InterPro"/>
</dbReference>
<comment type="subcellular location">
    <subcellularLocation>
        <location evidence="1">Nucleus</location>
    </subcellularLocation>
</comment>
<evidence type="ECO:0000256" key="11">
    <source>
        <dbReference type="RuleBase" id="RU003756"/>
    </source>
</evidence>
<dbReference type="FunFam" id="3.40.1170.10:FF:000004">
    <property type="entry name" value="DNA mismatch repair protein"/>
    <property type="match status" value="1"/>
</dbReference>
<organism evidence="14 15">
    <name type="scientific">Oncorhynchus kisutch</name>
    <name type="common">Coho salmon</name>
    <name type="synonym">Salmo kisutch</name>
    <dbReference type="NCBI Taxonomy" id="8019"/>
    <lineage>
        <taxon>Eukaryota</taxon>
        <taxon>Metazoa</taxon>
        <taxon>Chordata</taxon>
        <taxon>Craniata</taxon>
        <taxon>Vertebrata</taxon>
        <taxon>Euteleostomi</taxon>
        <taxon>Actinopterygii</taxon>
        <taxon>Neopterygii</taxon>
        <taxon>Teleostei</taxon>
        <taxon>Protacanthopterygii</taxon>
        <taxon>Salmoniformes</taxon>
        <taxon>Salmonidae</taxon>
        <taxon>Salmoninae</taxon>
        <taxon>Oncorhynchus</taxon>
    </lineage>
</organism>
<dbReference type="Proteomes" id="UP000694557">
    <property type="component" value="Unassembled WGS sequence"/>
</dbReference>
<dbReference type="InterPro" id="IPR016151">
    <property type="entry name" value="DNA_mismatch_repair_MutS_N"/>
</dbReference>
<dbReference type="Gene3D" id="3.40.1170.10">
    <property type="entry name" value="DNA repair protein MutS, domain I"/>
    <property type="match status" value="1"/>
</dbReference>
<dbReference type="Ensembl" id="ENSOKIT00005006193.1">
    <property type="protein sequence ID" value="ENSOKIP00005005806.1"/>
    <property type="gene ID" value="ENSOKIG00005001768.1"/>
</dbReference>
<dbReference type="AlphaFoldDB" id="A0A8C7CGV3"/>
<reference evidence="14" key="2">
    <citation type="submission" date="2025-09" db="UniProtKB">
        <authorList>
            <consortium name="Ensembl"/>
        </authorList>
    </citation>
    <scope>IDENTIFICATION</scope>
</reference>
<dbReference type="InterPro" id="IPR007695">
    <property type="entry name" value="DNA_mismatch_repair_MutS-lik_N"/>
</dbReference>
<keyword evidence="12" id="KW-0812">Transmembrane</keyword>
<evidence type="ECO:0000313" key="15">
    <source>
        <dbReference type="Proteomes" id="UP000694557"/>
    </source>
</evidence>
<dbReference type="GO" id="GO:0016447">
    <property type="term" value="P:somatic recombination of immunoglobulin gene segments"/>
    <property type="evidence" value="ECO:0007669"/>
    <property type="project" value="TreeGrafter"/>
</dbReference>
<dbReference type="GeneTree" id="ENSGT00550000074949"/>
<name>A0A8C7CGV3_ONCKI</name>
<dbReference type="GO" id="GO:0140664">
    <property type="term" value="F:ATP-dependent DNA damage sensor activity"/>
    <property type="evidence" value="ECO:0007669"/>
    <property type="project" value="InterPro"/>
</dbReference>
<evidence type="ECO:0000256" key="5">
    <source>
        <dbReference type="ARBA" id="ARBA00022763"/>
    </source>
</evidence>
<dbReference type="PANTHER" id="PTHR11361">
    <property type="entry name" value="DNA MISMATCH REPAIR PROTEIN MUTS FAMILY MEMBER"/>
    <property type="match status" value="1"/>
</dbReference>
<dbReference type="Gene3D" id="1.10.1420.10">
    <property type="match status" value="2"/>
</dbReference>
<evidence type="ECO:0000256" key="7">
    <source>
        <dbReference type="ARBA" id="ARBA00023125"/>
    </source>
</evidence>
<keyword evidence="8 11" id="KW-0234">DNA repair</keyword>
<keyword evidence="15" id="KW-1185">Reference proteome</keyword>
<evidence type="ECO:0000259" key="13">
    <source>
        <dbReference type="PROSITE" id="PS00486"/>
    </source>
</evidence>
<sequence>MLVQSGFIYTATTTSFHFILILLSIFPIRNQGPLLSRGRQPLLFHPGETEGLIQFAKPGEGRRRRRGGVMKTPPGVGGEVSVTSAPCGISKSGYTPLEQQYLQIKEQHKDALLAVECGYKYRFFGEDAEKAAKQLNIFCHLDHNFMTCSIPTHRLFVHVRRLVSQGYKVGVVKQTETSAIKASGANKNTLFTRQLSALYTKSTLCDDVVTDPPESYLLCLSETWDKPRKQLTIGLAVQPSTGDVLLDCFVDGSTRCELEGRVLKVNPVEILVPSDLSDSSHRLLQTSLESPVVCCLGPLIHYLTEFNLQRVLLHHSTLFHRKVCVRVLQTDGGTKGSLLWVLDHTHTSFGRRLMRKWVSQPLKDAQSICERQGAVCEILESDSVTLPSVRALLFRLPDLERGVCSIYHKKCSTQEFYLISSSLSRLGVELQALLPSIQSQLSSSLLRGLLLDTPELLAPAHNFLKVLNEKAAKSGDKRELFCDLSGFPVLQERRVEIQSVLTEIQDHRREVRYTLRTPTLDYVRVSGQEFLIEVKNSMVSVVPSDWVKISSTKAVSRYQSPYLIGRCRSLSQLREQLLIDSQKEWTNFLHQFGEYYHTMKKAVGNLATVDCLFSLAEVAKQRNYCRPVLCEGDRQIVIRDGRHPVIDLLMGEHTQYVPNNTELQGDGRRTLIITGPNMGGKSSYIRQVALVSIMAQVGSYVPATEARLGILDGIYTRMGASDSIYKGRSTFMEELTEASEIVTRATERSLVILDELGRGTSTHDGIAIAYATLEYFIRDVSSLTLFVTHYPPLCELEKVYPLHVGNFHMAFLLNEPDIATDEVEVQPEFITFLYQLTEGAAGQSYGLNVARLAEIPEAVLHIAARKAQELKNIVDARRYTYKDTHCPKQWETLSAEQSND</sequence>
<reference evidence="14" key="1">
    <citation type="submission" date="2025-08" db="UniProtKB">
        <authorList>
            <consortium name="Ensembl"/>
        </authorList>
    </citation>
    <scope>IDENTIFICATION</scope>
</reference>
<dbReference type="Pfam" id="PF00488">
    <property type="entry name" value="MutS_V"/>
    <property type="match status" value="1"/>
</dbReference>
<gene>
    <name evidence="14" type="primary">MSH3</name>
    <name evidence="14" type="synonym">msh3</name>
</gene>
<feature type="domain" description="DNA mismatch repair proteins mutS family" evidence="13">
    <location>
        <begin position="749"/>
        <end position="765"/>
    </location>
</feature>
<dbReference type="InterPro" id="IPR036187">
    <property type="entry name" value="DNA_mismatch_repair_MutS_sf"/>
</dbReference>
<evidence type="ECO:0000256" key="12">
    <source>
        <dbReference type="SAM" id="Phobius"/>
    </source>
</evidence>
<comment type="function">
    <text evidence="11">Component of the post-replicative DNA mismatch repair system (MMR).</text>
</comment>
<evidence type="ECO:0000256" key="9">
    <source>
        <dbReference type="ARBA" id="ARBA00023242"/>
    </source>
</evidence>
<evidence type="ECO:0000256" key="1">
    <source>
        <dbReference type="ARBA" id="ARBA00004123"/>
    </source>
</evidence>
<dbReference type="SUPFAM" id="SSF55271">
    <property type="entry name" value="DNA repair protein MutS, domain I"/>
    <property type="match status" value="1"/>
</dbReference>
<feature type="transmembrane region" description="Helical" evidence="12">
    <location>
        <begin position="7"/>
        <end position="28"/>
    </location>
</feature>
<dbReference type="SMART" id="SM00533">
    <property type="entry name" value="MUTSd"/>
    <property type="match status" value="1"/>
</dbReference>